<accession>A0AA38TTW4</accession>
<evidence type="ECO:0000313" key="2">
    <source>
        <dbReference type="EMBL" id="KAJ9556673.1"/>
    </source>
</evidence>
<evidence type="ECO:0000313" key="3">
    <source>
        <dbReference type="Proteomes" id="UP001172457"/>
    </source>
</evidence>
<dbReference type="PANTHER" id="PTHR31579:SF1">
    <property type="entry name" value="OS03G0796600 PROTEIN"/>
    <property type="match status" value="1"/>
</dbReference>
<proteinExistence type="predicted"/>
<evidence type="ECO:0000256" key="1">
    <source>
        <dbReference type="SAM" id="MobiDB-lite"/>
    </source>
</evidence>
<dbReference type="InterPro" id="IPR006502">
    <property type="entry name" value="PDDEXK-like"/>
</dbReference>
<sequence>MLEFLFIAVTFSMKNTRKQASDFRLFQTMHFQMKIQPIDDNQTYEESIHFESPATATKPVLKSRLKRLFDRQFPSVLKSNSEKTAGAGEVKDGEFEPSSVCLAKMVQNFIEDAAVPEKPKCGGIVAIVSTETSTTSPTTNSISRFSPILLTLASGMEILPKLSSLTPCSNVIQRNLLADTSNIVEKNKNCKPKDELRKLVAEELLLIGYDASICKSRWEKSSSIRRYVKTRSQFRLNPSILLQFKLIIVLSMEGFDRYRLQIGVRDSSADRKYKAILQSLPYIFVGEADRLQQILSIISEAAKLSLKKKGMHIPPWRKLEYMRSKWLSAYVRSPVAPLTPLPPTPPPTPNATAGDGRSTAEMVFGEETTPSQAPEKSQVSDDGFETPAEAVEEVVVMWQPPAIKPRNVERGGKLVVTGLASLFKEKVNLIMIRILTKDYQCFELGNDQDNSDYIHINLQNTLRAS</sequence>
<protein>
    <submittedName>
        <fullName evidence="2">Uncharacterized protein</fullName>
    </submittedName>
</protein>
<feature type="compositionally biased region" description="Pro residues" evidence="1">
    <location>
        <begin position="337"/>
        <end position="349"/>
    </location>
</feature>
<dbReference type="Proteomes" id="UP001172457">
    <property type="component" value="Chromosome 3"/>
</dbReference>
<dbReference type="Pfam" id="PF04720">
    <property type="entry name" value="PDDEXK_6"/>
    <property type="match status" value="2"/>
</dbReference>
<name>A0AA38TTW4_9ASTR</name>
<reference evidence="2" key="1">
    <citation type="submission" date="2023-03" db="EMBL/GenBank/DDBJ databases">
        <title>Chromosome-scale reference genome and RAD-based genetic map of yellow starthistle (Centaurea solstitialis) reveal putative structural variation and QTLs associated with invader traits.</title>
        <authorList>
            <person name="Reatini B."/>
            <person name="Cang F.A."/>
            <person name="Jiang Q."/>
            <person name="Mckibben M.T.W."/>
            <person name="Barker M.S."/>
            <person name="Rieseberg L.H."/>
            <person name="Dlugosch K.M."/>
        </authorList>
    </citation>
    <scope>NUCLEOTIDE SEQUENCE</scope>
    <source>
        <strain evidence="2">CAN-66</strain>
        <tissue evidence="2">Leaf</tissue>
    </source>
</reference>
<organism evidence="2 3">
    <name type="scientific">Centaurea solstitialis</name>
    <name type="common">yellow star-thistle</name>
    <dbReference type="NCBI Taxonomy" id="347529"/>
    <lineage>
        <taxon>Eukaryota</taxon>
        <taxon>Viridiplantae</taxon>
        <taxon>Streptophyta</taxon>
        <taxon>Embryophyta</taxon>
        <taxon>Tracheophyta</taxon>
        <taxon>Spermatophyta</taxon>
        <taxon>Magnoliopsida</taxon>
        <taxon>eudicotyledons</taxon>
        <taxon>Gunneridae</taxon>
        <taxon>Pentapetalae</taxon>
        <taxon>asterids</taxon>
        <taxon>campanulids</taxon>
        <taxon>Asterales</taxon>
        <taxon>Asteraceae</taxon>
        <taxon>Carduoideae</taxon>
        <taxon>Cardueae</taxon>
        <taxon>Centaureinae</taxon>
        <taxon>Centaurea</taxon>
    </lineage>
</organism>
<dbReference type="AlphaFoldDB" id="A0AA38TTW4"/>
<gene>
    <name evidence="2" type="ORF">OSB04_011287</name>
</gene>
<feature type="region of interest" description="Disordered" evidence="1">
    <location>
        <begin position="337"/>
        <end position="357"/>
    </location>
</feature>
<dbReference type="PANTHER" id="PTHR31579">
    <property type="entry name" value="OS03G0796600 PROTEIN"/>
    <property type="match status" value="1"/>
</dbReference>
<keyword evidence="3" id="KW-1185">Reference proteome</keyword>
<dbReference type="NCBIfam" id="TIGR01615">
    <property type="entry name" value="A_thal_3542"/>
    <property type="match status" value="1"/>
</dbReference>
<dbReference type="EMBL" id="JARYMX010000003">
    <property type="protein sequence ID" value="KAJ9556673.1"/>
    <property type="molecule type" value="Genomic_DNA"/>
</dbReference>
<comment type="caution">
    <text evidence="2">The sequence shown here is derived from an EMBL/GenBank/DDBJ whole genome shotgun (WGS) entry which is preliminary data.</text>
</comment>